<evidence type="ECO:0008006" key="4">
    <source>
        <dbReference type="Google" id="ProtNLM"/>
    </source>
</evidence>
<feature type="compositionally biased region" description="Polar residues" evidence="1">
    <location>
        <begin position="284"/>
        <end position="297"/>
    </location>
</feature>
<dbReference type="EMBL" id="KV417481">
    <property type="protein sequence ID" value="KZP33811.1"/>
    <property type="molecule type" value="Genomic_DNA"/>
</dbReference>
<evidence type="ECO:0000313" key="3">
    <source>
        <dbReference type="Proteomes" id="UP000076532"/>
    </source>
</evidence>
<sequence>MSESVEDACDFAQVKMTREDWEKLLFSEQRLHVLVSGCGAPAAIEKHTRFFLPAVNIFFLVSNTLYSVSRAPFERHSSEFTGKGLTEDDPFILADVEVAHFDHFLSILYPSEYGMYTATTVDEWTAILHFAVKWGFGSIRTLSIKHLAPIATDIDKIVLGRQYAIDEWLADAYFAVCMREQSLTEEEGARMKVADIIKINSVRQRFGLGSRPEAALPLSIGDVGTYFDISQSGVSQPTGSERAAHGPTITSDLDVTPHLAPSEQHTMPSTDLGARQSELDMYGTLNQSDQTPSTSGIDTPAPPESTPSEVAISAEKAQEVAALERAEREKEITERAFEAFFESHSNHLASKSLNMERIRLRAVAIVMQAELTNTVDPRKQKVLDYIASYKAENSALH</sequence>
<proteinExistence type="predicted"/>
<gene>
    <name evidence="2" type="ORF">FIBSPDRAFT_881328</name>
</gene>
<evidence type="ECO:0000256" key="1">
    <source>
        <dbReference type="SAM" id="MobiDB-lite"/>
    </source>
</evidence>
<accession>A0A166WJ53</accession>
<dbReference type="OrthoDB" id="3248190at2759"/>
<feature type="region of interest" description="Disordered" evidence="1">
    <location>
        <begin position="231"/>
        <end position="270"/>
    </location>
</feature>
<feature type="region of interest" description="Disordered" evidence="1">
    <location>
        <begin position="284"/>
        <end position="309"/>
    </location>
</feature>
<dbReference type="Proteomes" id="UP000076532">
    <property type="component" value="Unassembled WGS sequence"/>
</dbReference>
<name>A0A166WJ53_9AGAM</name>
<dbReference type="AlphaFoldDB" id="A0A166WJ53"/>
<evidence type="ECO:0000313" key="2">
    <source>
        <dbReference type="EMBL" id="KZP33811.1"/>
    </source>
</evidence>
<protein>
    <recommendedName>
        <fullName evidence="4">BTB domain-containing protein</fullName>
    </recommendedName>
</protein>
<keyword evidence="3" id="KW-1185">Reference proteome</keyword>
<reference evidence="2 3" key="1">
    <citation type="journal article" date="2016" name="Mol. Biol. Evol.">
        <title>Comparative Genomics of Early-Diverging Mushroom-Forming Fungi Provides Insights into the Origins of Lignocellulose Decay Capabilities.</title>
        <authorList>
            <person name="Nagy L.G."/>
            <person name="Riley R."/>
            <person name="Tritt A."/>
            <person name="Adam C."/>
            <person name="Daum C."/>
            <person name="Floudas D."/>
            <person name="Sun H."/>
            <person name="Yadav J.S."/>
            <person name="Pangilinan J."/>
            <person name="Larsson K.H."/>
            <person name="Matsuura K."/>
            <person name="Barry K."/>
            <person name="Labutti K."/>
            <person name="Kuo R."/>
            <person name="Ohm R.A."/>
            <person name="Bhattacharya S.S."/>
            <person name="Shirouzu T."/>
            <person name="Yoshinaga Y."/>
            <person name="Martin F.M."/>
            <person name="Grigoriev I.V."/>
            <person name="Hibbett D.S."/>
        </authorList>
    </citation>
    <scope>NUCLEOTIDE SEQUENCE [LARGE SCALE GENOMIC DNA]</scope>
    <source>
        <strain evidence="2 3">CBS 109695</strain>
    </source>
</reference>
<organism evidence="2 3">
    <name type="scientific">Athelia psychrophila</name>
    <dbReference type="NCBI Taxonomy" id="1759441"/>
    <lineage>
        <taxon>Eukaryota</taxon>
        <taxon>Fungi</taxon>
        <taxon>Dikarya</taxon>
        <taxon>Basidiomycota</taxon>
        <taxon>Agaricomycotina</taxon>
        <taxon>Agaricomycetes</taxon>
        <taxon>Agaricomycetidae</taxon>
        <taxon>Atheliales</taxon>
        <taxon>Atheliaceae</taxon>
        <taxon>Athelia</taxon>
    </lineage>
</organism>